<feature type="region of interest" description="Disordered" evidence="1">
    <location>
        <begin position="52"/>
        <end position="92"/>
    </location>
</feature>
<gene>
    <name evidence="2" type="ORF">KY290_027521</name>
</gene>
<sequence>MMLIALQNVLMITTRNGHSFWPYLKNCMTTISLWQTAIAALSKNHHRRNCFPTPSSNFDHDNDDQFDKEENNGSDIVDSDAESPLSYQPQFPSTQAKFEPDMIIADLVIRSVDCEIILHELSQNARLEYKVASLMEENKGLSSESLFMKRKVDELARFMLNKRDDYRVCVLSRKVEDLQGQLYGLERRNNEYYEQHAEEKRSRSKIGLKDCFKFPEEAVVGNVKKGEKFTVGNEVGKKVPKFWDKVKKLDIFLCAPIVNMRKRGCFYLKFAA</sequence>
<feature type="compositionally biased region" description="Basic and acidic residues" evidence="1">
    <location>
        <begin position="58"/>
        <end position="71"/>
    </location>
</feature>
<proteinExistence type="predicted"/>
<organism evidence="2 3">
    <name type="scientific">Solanum tuberosum</name>
    <name type="common">Potato</name>
    <dbReference type="NCBI Taxonomy" id="4113"/>
    <lineage>
        <taxon>Eukaryota</taxon>
        <taxon>Viridiplantae</taxon>
        <taxon>Streptophyta</taxon>
        <taxon>Embryophyta</taxon>
        <taxon>Tracheophyta</taxon>
        <taxon>Spermatophyta</taxon>
        <taxon>Magnoliopsida</taxon>
        <taxon>eudicotyledons</taxon>
        <taxon>Gunneridae</taxon>
        <taxon>Pentapetalae</taxon>
        <taxon>asterids</taxon>
        <taxon>lamiids</taxon>
        <taxon>Solanales</taxon>
        <taxon>Solanaceae</taxon>
        <taxon>Solanoideae</taxon>
        <taxon>Solaneae</taxon>
        <taxon>Solanum</taxon>
    </lineage>
</organism>
<accession>A0ABQ7UFE4</accession>
<dbReference type="EMBL" id="JAIVGD010000019">
    <property type="protein sequence ID" value="KAH0748289.1"/>
    <property type="molecule type" value="Genomic_DNA"/>
</dbReference>
<reference evidence="2 3" key="1">
    <citation type="journal article" date="2021" name="bioRxiv">
        <title>Chromosome-scale and haplotype-resolved genome assembly of a tetraploid potato cultivar.</title>
        <authorList>
            <person name="Sun H."/>
            <person name="Jiao W.-B."/>
            <person name="Krause K."/>
            <person name="Campoy J.A."/>
            <person name="Goel M."/>
            <person name="Folz-Donahue K."/>
            <person name="Kukat C."/>
            <person name="Huettel B."/>
            <person name="Schneeberger K."/>
        </authorList>
    </citation>
    <scope>NUCLEOTIDE SEQUENCE [LARGE SCALE GENOMIC DNA]</scope>
    <source>
        <strain evidence="2">SolTubOtavaFocal</strain>
        <tissue evidence="2">Leaves</tissue>
    </source>
</reference>
<dbReference type="Proteomes" id="UP000826656">
    <property type="component" value="Unassembled WGS sequence"/>
</dbReference>
<evidence type="ECO:0000256" key="1">
    <source>
        <dbReference type="SAM" id="MobiDB-lite"/>
    </source>
</evidence>
<evidence type="ECO:0000313" key="3">
    <source>
        <dbReference type="Proteomes" id="UP000826656"/>
    </source>
</evidence>
<protein>
    <submittedName>
        <fullName evidence="2">Uncharacterized protein</fullName>
    </submittedName>
</protein>
<evidence type="ECO:0000313" key="2">
    <source>
        <dbReference type="EMBL" id="KAH0748289.1"/>
    </source>
</evidence>
<comment type="caution">
    <text evidence="2">The sequence shown here is derived from an EMBL/GenBank/DDBJ whole genome shotgun (WGS) entry which is preliminary data.</text>
</comment>
<name>A0ABQ7UFE4_SOLTU</name>
<keyword evidence="3" id="KW-1185">Reference proteome</keyword>